<dbReference type="AlphaFoldDB" id="A0A8H5I5B4"/>
<keyword evidence="1" id="KW-0378">Hydrolase</keyword>
<dbReference type="Gene3D" id="3.40.50.300">
    <property type="entry name" value="P-loop containing nucleotide triphosphate hydrolases"/>
    <property type="match status" value="1"/>
</dbReference>
<dbReference type="GO" id="GO:0004386">
    <property type="term" value="F:helicase activity"/>
    <property type="evidence" value="ECO:0007669"/>
    <property type="project" value="UniProtKB-KW"/>
</dbReference>
<keyword evidence="1" id="KW-0547">Nucleotide-binding</keyword>
<keyword evidence="1" id="KW-0347">Helicase</keyword>
<organism evidence="1 2">
    <name type="scientific">Fusarium napiforme</name>
    <dbReference type="NCBI Taxonomy" id="42672"/>
    <lineage>
        <taxon>Eukaryota</taxon>
        <taxon>Fungi</taxon>
        <taxon>Dikarya</taxon>
        <taxon>Ascomycota</taxon>
        <taxon>Pezizomycotina</taxon>
        <taxon>Sordariomycetes</taxon>
        <taxon>Hypocreomycetidae</taxon>
        <taxon>Hypocreales</taxon>
        <taxon>Nectriaceae</taxon>
        <taxon>Fusarium</taxon>
        <taxon>Fusarium fujikuroi species complex</taxon>
    </lineage>
</organism>
<dbReference type="Proteomes" id="UP000574317">
    <property type="component" value="Unassembled WGS sequence"/>
</dbReference>
<dbReference type="InterPro" id="IPR027417">
    <property type="entry name" value="P-loop_NTPase"/>
</dbReference>
<accession>A0A8H5I5B4</accession>
<protein>
    <submittedName>
        <fullName evidence="1">DNA helicase</fullName>
    </submittedName>
</protein>
<keyword evidence="2" id="KW-1185">Reference proteome</keyword>
<keyword evidence="1" id="KW-0067">ATP-binding</keyword>
<dbReference type="EMBL" id="JAAOAO010000864">
    <property type="protein sequence ID" value="KAF5530576.1"/>
    <property type="molecule type" value="Genomic_DNA"/>
</dbReference>
<reference evidence="1 2" key="1">
    <citation type="submission" date="2020-05" db="EMBL/GenBank/DDBJ databases">
        <title>Identification and distribution of gene clusters putatively required for synthesis of sphingolipid metabolism inhibitors in phylogenetically diverse species of the filamentous fungus Fusarium.</title>
        <authorList>
            <person name="Kim H.-S."/>
            <person name="Busman M."/>
            <person name="Brown D.W."/>
            <person name="Divon H."/>
            <person name="Uhlig S."/>
            <person name="Proctor R.H."/>
        </authorList>
    </citation>
    <scope>NUCLEOTIDE SEQUENCE [LARGE SCALE GENOMIC DNA]</scope>
    <source>
        <strain evidence="1 2">NRRL 25196</strain>
    </source>
</reference>
<proteinExistence type="predicted"/>
<gene>
    <name evidence="1" type="ORF">FNAPI_13522</name>
</gene>
<name>A0A8H5I5B4_9HYPO</name>
<comment type="caution">
    <text evidence="1">The sequence shown here is derived from an EMBL/GenBank/DDBJ whole genome shotgun (WGS) entry which is preliminary data.</text>
</comment>
<sequence length="420" mass="46986">MAEVERKVKNMRIFKSTHPPTNRQAWGMALDNAGNTLDARALSADQVKLYFRVMIQTMAHRAVLRGTGFYEVLSQDRTGLSIGSLPSMCYRLYDDRYLMQCITEEAGYHDLQRFREYLLGRELNIGLIIGPSGSGTTTLGAAAALAMQVQLGQILCSGPSHEAIDIFADRLDRRARAVAARYNTVMPAGDSKRCHHRMVVRMYKLGDELIAVTKLVRNSEDLDWTARRDEFADKSHWKLHLSLTYWFLVVMRSGAVPPLDEDSKPGLVKLQAEIDTRPDMLHLRQWVTGQMDSATYATPIITIKDVLFQVMRQADFLCVHPADTEISPIPQWKITIARGLVIGEAGSMSRADFYGLWGNSLLPCFLFGDPDEKPVVLTTDEADGDGNLYNRFAADGAVSPLKYLMATGIPAFRLELPARP</sequence>
<evidence type="ECO:0000313" key="2">
    <source>
        <dbReference type="Proteomes" id="UP000574317"/>
    </source>
</evidence>
<evidence type="ECO:0000313" key="1">
    <source>
        <dbReference type="EMBL" id="KAF5530576.1"/>
    </source>
</evidence>
<dbReference type="SUPFAM" id="SSF52540">
    <property type="entry name" value="P-loop containing nucleoside triphosphate hydrolases"/>
    <property type="match status" value="1"/>
</dbReference>